<dbReference type="PANTHER" id="PTHR36966">
    <property type="entry name" value="REP-ASSOCIATED TYROSINE TRANSPOSASE"/>
    <property type="match status" value="1"/>
</dbReference>
<dbReference type="RefSeq" id="WP_377579685.1">
    <property type="nucleotide sequence ID" value="NZ_JBHTKA010000004.1"/>
</dbReference>
<keyword evidence="3" id="KW-1185">Reference proteome</keyword>
<protein>
    <submittedName>
        <fullName evidence="2">Transposase</fullName>
    </submittedName>
</protein>
<dbReference type="SMART" id="SM01321">
    <property type="entry name" value="Y1_Tnp"/>
    <property type="match status" value="1"/>
</dbReference>
<dbReference type="InterPro" id="IPR052715">
    <property type="entry name" value="RAYT_transposase"/>
</dbReference>
<evidence type="ECO:0000259" key="1">
    <source>
        <dbReference type="SMART" id="SM01321"/>
    </source>
</evidence>
<reference evidence="3" key="1">
    <citation type="journal article" date="2019" name="Int. J. Syst. Evol. Microbiol.">
        <title>The Global Catalogue of Microorganisms (GCM) 10K type strain sequencing project: providing services to taxonomists for standard genome sequencing and annotation.</title>
        <authorList>
            <consortium name="The Broad Institute Genomics Platform"/>
            <consortium name="The Broad Institute Genome Sequencing Center for Infectious Disease"/>
            <person name="Wu L."/>
            <person name="Ma J."/>
        </authorList>
    </citation>
    <scope>NUCLEOTIDE SEQUENCE [LARGE SCALE GENOMIC DNA]</scope>
    <source>
        <strain evidence="3">CCUG 58938</strain>
    </source>
</reference>
<feature type="domain" description="Transposase IS200-like" evidence="1">
    <location>
        <begin position="1"/>
        <end position="121"/>
    </location>
</feature>
<name>A0ABW3K3A3_9BACT</name>
<dbReference type="InterPro" id="IPR036515">
    <property type="entry name" value="Transposase_17_sf"/>
</dbReference>
<dbReference type="InterPro" id="IPR002686">
    <property type="entry name" value="Transposase_17"/>
</dbReference>
<accession>A0ABW3K3A3</accession>
<dbReference type="Proteomes" id="UP001597112">
    <property type="component" value="Unassembled WGS sequence"/>
</dbReference>
<evidence type="ECO:0000313" key="3">
    <source>
        <dbReference type="Proteomes" id="UP001597112"/>
    </source>
</evidence>
<dbReference type="PANTHER" id="PTHR36966:SF1">
    <property type="entry name" value="REP-ASSOCIATED TYROSINE TRANSPOSASE"/>
    <property type="match status" value="1"/>
</dbReference>
<gene>
    <name evidence="2" type="ORF">ACFQ21_13240</name>
</gene>
<organism evidence="2 3">
    <name type="scientific">Ohtaekwangia kribbensis</name>
    <dbReference type="NCBI Taxonomy" id="688913"/>
    <lineage>
        <taxon>Bacteria</taxon>
        <taxon>Pseudomonadati</taxon>
        <taxon>Bacteroidota</taxon>
        <taxon>Cytophagia</taxon>
        <taxon>Cytophagales</taxon>
        <taxon>Fulvivirgaceae</taxon>
        <taxon>Ohtaekwangia</taxon>
    </lineage>
</organism>
<comment type="caution">
    <text evidence="2">The sequence shown here is derived from an EMBL/GenBank/DDBJ whole genome shotgun (WGS) entry which is preliminary data.</text>
</comment>
<evidence type="ECO:0000313" key="2">
    <source>
        <dbReference type="EMBL" id="MFD1000281.1"/>
    </source>
</evidence>
<dbReference type="EMBL" id="JBHTKA010000004">
    <property type="protein sequence ID" value="MFD1000281.1"/>
    <property type="molecule type" value="Genomic_DNA"/>
</dbReference>
<dbReference type="SUPFAM" id="SSF143422">
    <property type="entry name" value="Transposase IS200-like"/>
    <property type="match status" value="1"/>
</dbReference>
<proteinExistence type="predicted"/>
<sequence length="154" mass="17870">MPRVKPVLQDDRFKEIVISSLSFLSKANRVTVYAFVIMDNHFHLIWLIMNEHTREAVQRDFLRYTSQQILKVLRNEQSPIQHDLVVNSRDRKHQAWERNSLSISLWSSKVLWQKIDYIHQNPVKAGLCIYAEGYYYSSAPSITAGQALGFSGAC</sequence>
<dbReference type="Gene3D" id="3.30.70.1290">
    <property type="entry name" value="Transposase IS200-like"/>
    <property type="match status" value="1"/>
</dbReference>